<dbReference type="GO" id="GO:0007264">
    <property type="term" value="P:small GTPase-mediated signal transduction"/>
    <property type="evidence" value="ECO:0007669"/>
    <property type="project" value="InterPro"/>
</dbReference>
<reference evidence="6 7" key="1">
    <citation type="submission" date="2012-10" db="EMBL/GenBank/DDBJ databases">
        <authorList>
            <person name="Zafar N."/>
            <person name="Inman J."/>
            <person name="Hall N."/>
            <person name="Lorenzi H."/>
            <person name="Caler E."/>
        </authorList>
    </citation>
    <scope>NUCLEOTIDE SEQUENCE [LARGE SCALE GENOMIC DNA]</scope>
    <source>
        <strain evidence="6 7">IP1</strain>
    </source>
</reference>
<evidence type="ECO:0000313" key="7">
    <source>
        <dbReference type="Proteomes" id="UP000014680"/>
    </source>
</evidence>
<dbReference type="InterPro" id="IPR026791">
    <property type="entry name" value="DOCK"/>
</dbReference>
<dbReference type="InterPro" id="IPR043162">
    <property type="entry name" value="DOCK_C_lobe_C"/>
</dbReference>
<organism evidence="6 7">
    <name type="scientific">Entamoeba invadens IP1</name>
    <dbReference type="NCBI Taxonomy" id="370355"/>
    <lineage>
        <taxon>Eukaryota</taxon>
        <taxon>Amoebozoa</taxon>
        <taxon>Evosea</taxon>
        <taxon>Archamoebae</taxon>
        <taxon>Mastigamoebida</taxon>
        <taxon>Entamoebidae</taxon>
        <taxon>Entamoeba</taxon>
    </lineage>
</organism>
<dbReference type="AlphaFoldDB" id="A0A0A1TY15"/>
<proteinExistence type="inferred from homology"/>
<name>A0A0A1TY15_ENTIV</name>
<protein>
    <submittedName>
        <fullName evidence="6">DNA double-strand break repair Rad50 ATPase, putative</fullName>
    </submittedName>
</protein>
<dbReference type="EMBL" id="KB207005">
    <property type="protein sequence ID" value="ELP86293.1"/>
    <property type="molecule type" value="Genomic_DNA"/>
</dbReference>
<feature type="domain" description="DOCKER" evidence="5">
    <location>
        <begin position="737"/>
        <end position="1173"/>
    </location>
</feature>
<dbReference type="GeneID" id="14885191"/>
<feature type="coiled-coil region" evidence="3">
    <location>
        <begin position="310"/>
        <end position="351"/>
    </location>
</feature>
<evidence type="ECO:0000256" key="4">
    <source>
        <dbReference type="SAM" id="MobiDB-lite"/>
    </source>
</evidence>
<dbReference type="InterPro" id="IPR046769">
    <property type="entry name" value="DOCKER_Lobe_A"/>
</dbReference>
<dbReference type="OrthoDB" id="47328at2759"/>
<feature type="compositionally biased region" description="Basic and acidic residues" evidence="4">
    <location>
        <begin position="1"/>
        <end position="47"/>
    </location>
</feature>
<dbReference type="VEuPathDB" id="AmoebaDB:EIN_115070"/>
<feature type="region of interest" description="Disordered" evidence="4">
    <location>
        <begin position="1"/>
        <end position="68"/>
    </location>
</feature>
<dbReference type="PROSITE" id="PS51651">
    <property type="entry name" value="DOCKER"/>
    <property type="match status" value="1"/>
</dbReference>
<dbReference type="Gene3D" id="1.25.40.410">
    <property type="match status" value="1"/>
</dbReference>
<comment type="similarity">
    <text evidence="2">Belongs to the DOCK family.</text>
</comment>
<dbReference type="PANTHER" id="PTHR23317">
    <property type="entry name" value="DEDICATOR OF CYTOKINESIS DOCK"/>
    <property type="match status" value="1"/>
</dbReference>
<feature type="coiled-coil region" evidence="3">
    <location>
        <begin position="691"/>
        <end position="718"/>
    </location>
</feature>
<dbReference type="PANTHER" id="PTHR23317:SF76">
    <property type="entry name" value="LD20667P"/>
    <property type="match status" value="1"/>
</dbReference>
<dbReference type="Pfam" id="PF20421">
    <property type="entry name" value="DHR-2_Lobe_C"/>
    <property type="match status" value="1"/>
</dbReference>
<sequence length="1180" mass="136550">MESQETGKELPPVVEEKKDDAMSSESEHFHSEGVDNEKTRKIKKEESEANTADVSYESSNTSLQTLNTKGEEPMCPVYLDVVGKTNGTTAVVEQNQKTFFEYLEKQLSDTPEMLFEGNTNVLSTVIDKLILLCTKEIPELQKKSVSMLYALIKKDYVFNKSSVLNTQSHIISSIFNLHFKMCSKELENVDAAIFKTIKDIGDLAQSDMETCEKVPLQVDQTSEKKQWESSVAERRELFFQQVIEQVEPLNKEARSVLKGLEQLCSHWNLCDDSRMTLLKEKVTKSVEQEDHCFLLQREALVKATEWISDARDFTNNLMAEKSNVETLQNQFKEIEKANEDFVAILKRMKEEKPTIKMSLEKFTQPLVLMREALALRKSYSTSGFGTVTVEQINSFVGEEEEVVRVNCKEQKRESDEATDLLGEAQFLLSVYQDAEKEFMKRIEEVRDKEKNKTRINENDIFYKYEKLLPKITNVINSILEVQIQLEEVERTGGEEEQMKPEQIIRVGMWCVEAMEVTEYPITCIDEMQHEIGIASDLFKQYGAVEKMMLIIKNVMAEKKVDEVTFGKLYGRFVEEKNWRNVITQKLEEMQEIYSQHCEMRKDEMVWNNLLDHLREAVTNSDAEMVETVVDKVNEFNERKNLKYRSNLHKNVLSVFIKKVRVLKMEKGGKKFKKQIEDIEEVLQKICGDYERNLLKEQIDKLDEKINAILQELIELRSMEERNEADDIVLEKYLSIANKSIETPSFHILWFDTIFQKQKERKKYMEAGVAAVHILHYIYKILVEPSGVLLKEKYLKEINEECLVDSVGVVQEKSANNITYDKFLVEVNNAIEMFERSKSLRFAIAVCNFIIPFLANNHEFKLLSEKHKKIHDFYVEMRTLIVFPTYFYYVKFIGSAFDFPESKPTTPALMESKGNEFNTIIKAVEKVETRYKGEYVYRSQLKLGEFAEYLVNMYKKVQAEVVRQNLYDKNIEDYRTKNAVITVIGVVLYNPMGSKMEEAKQKTFVNEIPIVKGDELSKDQVIITTKRSLPSMMERESVVEITNATLSPLQTACGDIEKQIQMIDAEIDKIENNDNVGVSNIHKLLNGVLYAKVNGGLELLVTKFMTVEKIKASKANEVEDLYEIMGRVMALCKKGIMIAKNRMKESDSSIQNIIETSYLLAEKMMKDVEVFLKEQKILPSD</sequence>
<accession>A0A0A1TY15</accession>
<dbReference type="Gene3D" id="1.20.58.740">
    <property type="match status" value="1"/>
</dbReference>
<dbReference type="InterPro" id="IPR043161">
    <property type="entry name" value="DOCK_C_lobe_A"/>
</dbReference>
<keyword evidence="3" id="KW-0175">Coiled coil</keyword>
<evidence type="ECO:0000256" key="2">
    <source>
        <dbReference type="PROSITE-ProRule" id="PRU00984"/>
    </source>
</evidence>
<evidence type="ECO:0000256" key="1">
    <source>
        <dbReference type="ARBA" id="ARBA00022658"/>
    </source>
</evidence>
<keyword evidence="7" id="KW-1185">Reference proteome</keyword>
<evidence type="ECO:0000313" key="6">
    <source>
        <dbReference type="EMBL" id="ELP86293.1"/>
    </source>
</evidence>
<dbReference type="GO" id="GO:0005085">
    <property type="term" value="F:guanyl-nucleotide exchange factor activity"/>
    <property type="evidence" value="ECO:0007669"/>
    <property type="project" value="UniProtKB-KW"/>
</dbReference>
<dbReference type="InterPro" id="IPR027357">
    <property type="entry name" value="DOCKER_dom"/>
</dbReference>
<dbReference type="RefSeq" id="XP_004185639.1">
    <property type="nucleotide sequence ID" value="XM_004185591.1"/>
</dbReference>
<dbReference type="InterPro" id="IPR046773">
    <property type="entry name" value="DOCKER_Lobe_C"/>
</dbReference>
<evidence type="ECO:0000259" key="5">
    <source>
        <dbReference type="PROSITE" id="PS51651"/>
    </source>
</evidence>
<dbReference type="Pfam" id="PF06920">
    <property type="entry name" value="DHR-2_Lobe_A"/>
    <property type="match status" value="1"/>
</dbReference>
<evidence type="ECO:0000256" key="3">
    <source>
        <dbReference type="SAM" id="Coils"/>
    </source>
</evidence>
<gene>
    <name evidence="6" type="ORF">EIN_115070</name>
</gene>
<keyword evidence="1" id="KW-0344">Guanine-nucleotide releasing factor</keyword>
<dbReference type="Proteomes" id="UP000014680">
    <property type="component" value="Unassembled WGS sequence"/>
</dbReference>
<feature type="compositionally biased region" description="Polar residues" evidence="4">
    <location>
        <begin position="49"/>
        <end position="68"/>
    </location>
</feature>
<dbReference type="KEGG" id="eiv:EIN_115070"/>